<dbReference type="GO" id="GO:0043772">
    <property type="term" value="F:acyl-phosphate glycerol-3-phosphate acyltransferase activity"/>
    <property type="evidence" value="ECO:0007669"/>
    <property type="project" value="UniProtKB-UniRule"/>
</dbReference>
<feature type="transmembrane region" description="Helical" evidence="10">
    <location>
        <begin position="6"/>
        <end position="28"/>
    </location>
</feature>
<protein>
    <recommendedName>
        <fullName evidence="10">Glycerol-3-phosphate acyltransferase</fullName>
    </recommendedName>
    <alternativeName>
        <fullName evidence="10">Acyl-PO4 G3P acyltransferase</fullName>
    </alternativeName>
    <alternativeName>
        <fullName evidence="10">Acyl-phosphate--glycerol-3-phosphate acyltransferase</fullName>
    </alternativeName>
    <alternativeName>
        <fullName evidence="10">G3P acyltransferase</fullName>
        <shortName evidence="10">GPAT</shortName>
        <ecNumber evidence="10">2.3.1.275</ecNumber>
    </alternativeName>
    <alternativeName>
        <fullName evidence="10">Lysophosphatidic acid synthase</fullName>
        <shortName evidence="10">LPA synthase</shortName>
    </alternativeName>
</protein>
<feature type="transmembrane region" description="Helical" evidence="10">
    <location>
        <begin position="57"/>
        <end position="78"/>
    </location>
</feature>
<evidence type="ECO:0000256" key="8">
    <source>
        <dbReference type="ARBA" id="ARBA00023209"/>
    </source>
</evidence>
<dbReference type="GO" id="GO:0008654">
    <property type="term" value="P:phospholipid biosynthetic process"/>
    <property type="evidence" value="ECO:0007669"/>
    <property type="project" value="UniProtKB-UniRule"/>
</dbReference>
<dbReference type="SMART" id="SM01207">
    <property type="entry name" value="G3P_acyltransf"/>
    <property type="match status" value="1"/>
</dbReference>
<evidence type="ECO:0000256" key="4">
    <source>
        <dbReference type="ARBA" id="ARBA00022692"/>
    </source>
</evidence>
<dbReference type="AlphaFoldDB" id="W1N592"/>
<dbReference type="PANTHER" id="PTHR30309:SF0">
    <property type="entry name" value="GLYCEROL-3-PHOSPHATE ACYLTRANSFERASE-RELATED"/>
    <property type="match status" value="1"/>
</dbReference>
<evidence type="ECO:0000256" key="6">
    <source>
        <dbReference type="ARBA" id="ARBA00023098"/>
    </source>
</evidence>
<evidence type="ECO:0000256" key="3">
    <source>
        <dbReference type="ARBA" id="ARBA00022679"/>
    </source>
</evidence>
<evidence type="ECO:0000313" key="11">
    <source>
        <dbReference type="EMBL" id="ERL50105.1"/>
    </source>
</evidence>
<dbReference type="EC" id="2.3.1.275" evidence="10"/>
<dbReference type="Proteomes" id="UP000019113">
    <property type="component" value="Unassembled WGS sequence"/>
</dbReference>
<keyword evidence="7 10" id="KW-0472">Membrane</keyword>
<dbReference type="NCBIfam" id="TIGR00023">
    <property type="entry name" value="glycerol-3-phosphate 1-O-acyltransferase PlsY"/>
    <property type="match status" value="1"/>
</dbReference>
<keyword evidence="6 10" id="KW-0443">Lipid metabolism</keyword>
<dbReference type="HAMAP" id="MF_01043">
    <property type="entry name" value="PlsY"/>
    <property type="match status" value="1"/>
</dbReference>
<name>W1N592_9GAMM</name>
<keyword evidence="5 10" id="KW-1133">Transmembrane helix</keyword>
<evidence type="ECO:0000313" key="12">
    <source>
        <dbReference type="Proteomes" id="UP000019113"/>
    </source>
</evidence>
<dbReference type="PATRIC" id="fig|1178482.3.peg.3201"/>
<comment type="pathway">
    <text evidence="10">Lipid metabolism; phospholipid metabolism.</text>
</comment>
<dbReference type="UniPathway" id="UPA00085"/>
<feature type="transmembrane region" description="Helical" evidence="10">
    <location>
        <begin position="156"/>
        <end position="178"/>
    </location>
</feature>
<keyword evidence="12" id="KW-1185">Reference proteome</keyword>
<comment type="subcellular location">
    <subcellularLocation>
        <location evidence="10">Cell membrane</location>
        <topology evidence="10">Multi-pass membrane protein</topology>
    </subcellularLocation>
</comment>
<sequence length="195" mass="21010">MGQDWSIILALAVLGYLSGTWLGAITVCRLARLPDPRLTGSSNPGFSNVLRLHGKRLALATLLIDMAKGWPVLLMGMALELAPWGLGVVGLGVLLGHCYPLWYHLRGGKAVASAFGIMLLLTPGVALICALIWVLLAWRVHTAAVASLTSACLAPLISLWLAPDFVWVVVAFAILVLIRHALNIRRLRDGSEHQL</sequence>
<keyword evidence="2 10" id="KW-0444">Lipid biosynthesis</keyword>
<dbReference type="eggNOG" id="COG0344">
    <property type="taxonomic scope" value="Bacteria"/>
</dbReference>
<gene>
    <name evidence="10" type="primary">plsY</name>
    <name evidence="11" type="ORF">BJB45_02990</name>
</gene>
<dbReference type="STRING" id="1178482.AR456_04475"/>
<dbReference type="PANTHER" id="PTHR30309">
    <property type="entry name" value="INNER MEMBRANE PROTEIN YGIH"/>
    <property type="match status" value="1"/>
</dbReference>
<comment type="similarity">
    <text evidence="10">Belongs to the PlsY family.</text>
</comment>
<comment type="subunit">
    <text evidence="10">Probably interacts with PlsX.</text>
</comment>
<evidence type="ECO:0000256" key="5">
    <source>
        <dbReference type="ARBA" id="ARBA00022989"/>
    </source>
</evidence>
<comment type="function">
    <text evidence="10">Catalyzes the transfer of an acyl group from acyl-phosphate (acyl-PO(4)) to glycerol-3-phosphate (G3P) to form lysophosphatidic acid (LPA). This enzyme utilizes acyl-phosphate as fatty acyl donor, but not acyl-CoA or acyl-ACP.</text>
</comment>
<dbReference type="EMBL" id="AVBC01000039">
    <property type="protein sequence ID" value="ERL50105.1"/>
    <property type="molecule type" value="Genomic_DNA"/>
</dbReference>
<dbReference type="GO" id="GO:0005886">
    <property type="term" value="C:plasma membrane"/>
    <property type="evidence" value="ECO:0007669"/>
    <property type="project" value="UniProtKB-SubCell"/>
</dbReference>
<evidence type="ECO:0000256" key="10">
    <source>
        <dbReference type="HAMAP-Rule" id="MF_01043"/>
    </source>
</evidence>
<dbReference type="InterPro" id="IPR003811">
    <property type="entry name" value="G3P_acylTferase_PlsY"/>
</dbReference>
<evidence type="ECO:0000256" key="9">
    <source>
        <dbReference type="ARBA" id="ARBA00023264"/>
    </source>
</evidence>
<accession>W1N592</accession>
<comment type="caution">
    <text evidence="11">The sequence shown here is derived from an EMBL/GenBank/DDBJ whole genome shotgun (WGS) entry which is preliminary data.</text>
</comment>
<keyword evidence="9 10" id="KW-1208">Phospholipid metabolism</keyword>
<evidence type="ECO:0000256" key="2">
    <source>
        <dbReference type="ARBA" id="ARBA00022516"/>
    </source>
</evidence>
<feature type="transmembrane region" description="Helical" evidence="10">
    <location>
        <begin position="84"/>
        <end position="102"/>
    </location>
</feature>
<organism evidence="11 12">
    <name type="scientific">Halomonas huangheensis</name>
    <dbReference type="NCBI Taxonomy" id="1178482"/>
    <lineage>
        <taxon>Bacteria</taxon>
        <taxon>Pseudomonadati</taxon>
        <taxon>Pseudomonadota</taxon>
        <taxon>Gammaproteobacteria</taxon>
        <taxon>Oceanospirillales</taxon>
        <taxon>Halomonadaceae</taxon>
        <taxon>Halomonas</taxon>
    </lineage>
</organism>
<keyword evidence="8 10" id="KW-0594">Phospholipid biosynthesis</keyword>
<keyword evidence="3 10" id="KW-0808">Transferase</keyword>
<comment type="catalytic activity">
    <reaction evidence="10">
        <text>an acyl phosphate + sn-glycerol 3-phosphate = a 1-acyl-sn-glycero-3-phosphate + phosphate</text>
        <dbReference type="Rhea" id="RHEA:34075"/>
        <dbReference type="ChEBI" id="CHEBI:43474"/>
        <dbReference type="ChEBI" id="CHEBI:57597"/>
        <dbReference type="ChEBI" id="CHEBI:57970"/>
        <dbReference type="ChEBI" id="CHEBI:59918"/>
        <dbReference type="EC" id="2.3.1.275"/>
    </reaction>
</comment>
<dbReference type="Pfam" id="PF02660">
    <property type="entry name" value="G3P_acyltransf"/>
    <property type="match status" value="1"/>
</dbReference>
<keyword evidence="4 10" id="KW-0812">Transmembrane</keyword>
<keyword evidence="1 10" id="KW-1003">Cell membrane</keyword>
<evidence type="ECO:0000256" key="1">
    <source>
        <dbReference type="ARBA" id="ARBA00022475"/>
    </source>
</evidence>
<proteinExistence type="inferred from homology"/>
<feature type="transmembrane region" description="Helical" evidence="10">
    <location>
        <begin position="114"/>
        <end position="136"/>
    </location>
</feature>
<evidence type="ECO:0000256" key="7">
    <source>
        <dbReference type="ARBA" id="ARBA00023136"/>
    </source>
</evidence>
<reference evidence="11 12" key="1">
    <citation type="submission" date="2013-08" db="EMBL/GenBank/DDBJ databases">
        <title>draft genome of Halomonas huanghegensis, strain BJGMM-B45T.</title>
        <authorList>
            <person name="Miao C."/>
            <person name="Wan Y."/>
            <person name="Jin W."/>
        </authorList>
    </citation>
    <scope>NUCLEOTIDE SEQUENCE [LARGE SCALE GENOMIC DNA]</scope>
    <source>
        <strain evidence="11 12">BJGMM-B45</strain>
    </source>
</reference>